<name>A0AB39S8I4_9ACTN</name>
<protein>
    <submittedName>
        <fullName evidence="2">Uncharacterized protein</fullName>
    </submittedName>
</protein>
<organism evidence="2">
    <name type="scientific">Streptomyces sp. R35</name>
    <dbReference type="NCBI Taxonomy" id="3238630"/>
    <lineage>
        <taxon>Bacteria</taxon>
        <taxon>Bacillati</taxon>
        <taxon>Actinomycetota</taxon>
        <taxon>Actinomycetes</taxon>
        <taxon>Kitasatosporales</taxon>
        <taxon>Streptomycetaceae</taxon>
        <taxon>Streptomyces</taxon>
    </lineage>
</organism>
<proteinExistence type="predicted"/>
<dbReference type="EMBL" id="CP163440">
    <property type="protein sequence ID" value="XDQ63376.1"/>
    <property type="molecule type" value="Genomic_DNA"/>
</dbReference>
<feature type="region of interest" description="Disordered" evidence="1">
    <location>
        <begin position="26"/>
        <end position="51"/>
    </location>
</feature>
<gene>
    <name evidence="2" type="ORF">AB5J50_22535</name>
</gene>
<reference evidence="2" key="1">
    <citation type="submission" date="2024-07" db="EMBL/GenBank/DDBJ databases">
        <authorList>
            <person name="Yu S.T."/>
        </authorList>
    </citation>
    <scope>NUCLEOTIDE SEQUENCE</scope>
    <source>
        <strain evidence="2">R35</strain>
    </source>
</reference>
<evidence type="ECO:0000313" key="2">
    <source>
        <dbReference type="EMBL" id="XDQ63376.1"/>
    </source>
</evidence>
<evidence type="ECO:0000256" key="1">
    <source>
        <dbReference type="SAM" id="MobiDB-lite"/>
    </source>
</evidence>
<dbReference type="AlphaFoldDB" id="A0AB39S8I4"/>
<sequence>MRLLVLLLSRLLALLLPGTGRRRCGVRDLGPTEVTPSPRRPRPHPGAALALPRLRSPYAREAATDHRVDVTAAPLTRPYYRAAEKQRLQEERRLALLLALEGVDFGPAAIHGVMVGA</sequence>
<dbReference type="RefSeq" id="WP_369260208.1">
    <property type="nucleotide sequence ID" value="NZ_CP163440.1"/>
</dbReference>
<accession>A0AB39S8I4</accession>